<dbReference type="AlphaFoldDB" id="A0A0C3D956"/>
<evidence type="ECO:0000256" key="2">
    <source>
        <dbReference type="SAM" id="Phobius"/>
    </source>
</evidence>
<dbReference type="OrthoDB" id="3533814at2759"/>
<reference evidence="5" key="2">
    <citation type="submission" date="2015-01" db="EMBL/GenBank/DDBJ databases">
        <title>Evolutionary Origins and Diversification of the Mycorrhizal Mutualists.</title>
        <authorList>
            <consortium name="DOE Joint Genome Institute"/>
            <consortium name="Mycorrhizal Genomics Consortium"/>
            <person name="Kohler A."/>
            <person name="Kuo A."/>
            <person name="Nagy L.G."/>
            <person name="Floudas D."/>
            <person name="Copeland A."/>
            <person name="Barry K.W."/>
            <person name="Cichocki N."/>
            <person name="Veneault-Fourrey C."/>
            <person name="LaButti K."/>
            <person name="Lindquist E.A."/>
            <person name="Lipzen A."/>
            <person name="Lundell T."/>
            <person name="Morin E."/>
            <person name="Murat C."/>
            <person name="Riley R."/>
            <person name="Ohm R."/>
            <person name="Sun H."/>
            <person name="Tunlid A."/>
            <person name="Henrissat B."/>
            <person name="Grigoriev I.V."/>
            <person name="Hibbett D.S."/>
            <person name="Martin F."/>
        </authorList>
    </citation>
    <scope>NUCLEOTIDE SEQUENCE [LARGE SCALE GENOMIC DNA]</scope>
    <source>
        <strain evidence="5">Zn</strain>
    </source>
</reference>
<dbReference type="PANTHER" id="PTHR34502:SF3">
    <property type="entry name" value="DUF6594 DOMAIN-CONTAINING PROTEIN"/>
    <property type="match status" value="1"/>
</dbReference>
<dbReference type="InParanoid" id="A0A0C3D956"/>
<reference evidence="4 5" key="1">
    <citation type="submission" date="2014-04" db="EMBL/GenBank/DDBJ databases">
        <authorList>
            <consortium name="DOE Joint Genome Institute"/>
            <person name="Kuo A."/>
            <person name="Martino E."/>
            <person name="Perotto S."/>
            <person name="Kohler A."/>
            <person name="Nagy L.G."/>
            <person name="Floudas D."/>
            <person name="Copeland A."/>
            <person name="Barry K.W."/>
            <person name="Cichocki N."/>
            <person name="Veneault-Fourrey C."/>
            <person name="LaButti K."/>
            <person name="Lindquist E.A."/>
            <person name="Lipzen A."/>
            <person name="Lundell T."/>
            <person name="Morin E."/>
            <person name="Murat C."/>
            <person name="Sun H."/>
            <person name="Tunlid A."/>
            <person name="Henrissat B."/>
            <person name="Grigoriev I.V."/>
            <person name="Hibbett D.S."/>
            <person name="Martin F."/>
            <person name="Nordberg H.P."/>
            <person name="Cantor M.N."/>
            <person name="Hua S.X."/>
        </authorList>
    </citation>
    <scope>NUCLEOTIDE SEQUENCE [LARGE SCALE GENOMIC DNA]</scope>
    <source>
        <strain evidence="4 5">Zn</strain>
    </source>
</reference>
<keyword evidence="2" id="KW-1133">Transmembrane helix</keyword>
<dbReference type="Pfam" id="PF20237">
    <property type="entry name" value="DUF6594"/>
    <property type="match status" value="1"/>
</dbReference>
<protein>
    <recommendedName>
        <fullName evidence="3">DUF6594 domain-containing protein</fullName>
    </recommendedName>
</protein>
<sequence>MATASSPDKIAIEVLAAPSPVALRSVQPKSTDFAADLDFAESGYGELVRRIRTRATAFSGADTLVEGGSVADVGLLVENHGEKENCLSTSSRQTTSSGCTDTQCIKGCKGYHRMVTDDPECFPSGFPRAAAFLNHTNNFTMFRRFGRVHCRLLLHLQAEITVLEKKLDILDQQDEQTGKYYRLKRCSWDPSWNADQKELLEELKQKVTEYDELLTKDQTLRAFEHPPRHSYFHVFDWFFGTKALDFGHYEFVNHPDDMVYSSDVTRNVDGFDRYVEKYCSRWPSSPIWSCLHLQRRRKTPSKMNEDIFLFSKARILLLAKLIAVLISVISLLLPVFLLAVVPMERKVATTLVLIFVLAFALLLSLFVGANAKAVFLASCAYCAVLVTFLS</sequence>
<name>A0A0C3D956_OIDMZ</name>
<evidence type="ECO:0000259" key="3">
    <source>
        <dbReference type="Pfam" id="PF20237"/>
    </source>
</evidence>
<dbReference type="Proteomes" id="UP000054321">
    <property type="component" value="Unassembled WGS sequence"/>
</dbReference>
<dbReference type="EMBL" id="KN832880">
    <property type="protein sequence ID" value="KIM98467.1"/>
    <property type="molecule type" value="Genomic_DNA"/>
</dbReference>
<feature type="transmembrane region" description="Helical" evidence="2">
    <location>
        <begin position="315"/>
        <end position="340"/>
    </location>
</feature>
<keyword evidence="2" id="KW-0812">Transmembrane</keyword>
<keyword evidence="2" id="KW-0472">Membrane</keyword>
<feature type="transmembrane region" description="Helical" evidence="2">
    <location>
        <begin position="373"/>
        <end position="389"/>
    </location>
</feature>
<feature type="transmembrane region" description="Helical" evidence="2">
    <location>
        <begin position="347"/>
        <end position="367"/>
    </location>
</feature>
<proteinExistence type="predicted"/>
<dbReference type="PANTHER" id="PTHR34502">
    <property type="entry name" value="DUF6594 DOMAIN-CONTAINING PROTEIN-RELATED"/>
    <property type="match status" value="1"/>
</dbReference>
<evidence type="ECO:0000313" key="4">
    <source>
        <dbReference type="EMBL" id="KIM98467.1"/>
    </source>
</evidence>
<feature type="domain" description="DUF6594" evidence="3">
    <location>
        <begin position="126"/>
        <end position="386"/>
    </location>
</feature>
<accession>A0A0C3D956</accession>
<keyword evidence="5" id="KW-1185">Reference proteome</keyword>
<evidence type="ECO:0000313" key="5">
    <source>
        <dbReference type="Proteomes" id="UP000054321"/>
    </source>
</evidence>
<evidence type="ECO:0000256" key="1">
    <source>
        <dbReference type="SAM" id="Coils"/>
    </source>
</evidence>
<gene>
    <name evidence="4" type="ORF">OIDMADRAFT_181832</name>
</gene>
<dbReference type="HOGENOM" id="CLU_708957_0_0_1"/>
<dbReference type="InterPro" id="IPR046529">
    <property type="entry name" value="DUF6594"/>
</dbReference>
<feature type="coiled-coil region" evidence="1">
    <location>
        <begin position="153"/>
        <end position="216"/>
    </location>
</feature>
<keyword evidence="1" id="KW-0175">Coiled coil</keyword>
<organism evidence="4 5">
    <name type="scientific">Oidiodendron maius (strain Zn)</name>
    <dbReference type="NCBI Taxonomy" id="913774"/>
    <lineage>
        <taxon>Eukaryota</taxon>
        <taxon>Fungi</taxon>
        <taxon>Dikarya</taxon>
        <taxon>Ascomycota</taxon>
        <taxon>Pezizomycotina</taxon>
        <taxon>Leotiomycetes</taxon>
        <taxon>Leotiomycetes incertae sedis</taxon>
        <taxon>Myxotrichaceae</taxon>
        <taxon>Oidiodendron</taxon>
    </lineage>
</organism>
<feature type="non-terminal residue" evidence="4">
    <location>
        <position position="390"/>
    </location>
</feature>